<sequence length="415" mass="43517">MYSYPFLLLSLVLPAAFGATCQNEGATRCSMPNAKGAKYIICENGKEVEKACEGGETCHSNGNTGIMCIDVVNFKKRQANTNSAFGGYEPLINSFNNGMYGDANSFNSFITNMRSMMMTDKNALGDVTGSVSSGVQASKSKIGSNTKDIGSMFKSSDGVNNVISNAKKFQRSLNQNMAGYSNLVSDVAANSKSNAGNLNGVSSLLTSTYTAAASGINNNTGISADEINKAITNMDMAFDMYYPNTLGKLFQGNLDANSIAGNAASSSGGNPNATSYIFRSLIDKTKNGQAFITPFTSAAVKLSDSITTYATPARVTNVINKYRSINPSSSNTVNVMNGVANAALSSRGSYRATIENSYIAYTTDTTGSDCGCGNSDSFSAFLGILASLLVSQMLVPSGGCCYPTSVSIFTRSLSV</sequence>
<organism evidence="2 3">
    <name type="scientific">Smittium megazygosporum</name>
    <dbReference type="NCBI Taxonomy" id="133381"/>
    <lineage>
        <taxon>Eukaryota</taxon>
        <taxon>Fungi</taxon>
        <taxon>Fungi incertae sedis</taxon>
        <taxon>Zoopagomycota</taxon>
        <taxon>Kickxellomycotina</taxon>
        <taxon>Harpellomycetes</taxon>
        <taxon>Harpellales</taxon>
        <taxon>Legeriomycetaceae</taxon>
        <taxon>Smittium</taxon>
    </lineage>
</organism>
<evidence type="ECO:0000313" key="2">
    <source>
        <dbReference type="EMBL" id="PVV00430.1"/>
    </source>
</evidence>
<feature type="signal peptide" evidence="1">
    <location>
        <begin position="1"/>
        <end position="18"/>
    </location>
</feature>
<dbReference type="AlphaFoldDB" id="A0A2T9Z767"/>
<proteinExistence type="predicted"/>
<name>A0A2T9Z767_9FUNG</name>
<evidence type="ECO:0000256" key="1">
    <source>
        <dbReference type="SAM" id="SignalP"/>
    </source>
</evidence>
<accession>A0A2T9Z767</accession>
<protein>
    <submittedName>
        <fullName evidence="2">Uncharacterized protein</fullName>
    </submittedName>
</protein>
<gene>
    <name evidence="2" type="ORF">BB560_005186</name>
</gene>
<evidence type="ECO:0000313" key="3">
    <source>
        <dbReference type="Proteomes" id="UP000245609"/>
    </source>
</evidence>
<comment type="caution">
    <text evidence="2">The sequence shown here is derived from an EMBL/GenBank/DDBJ whole genome shotgun (WGS) entry which is preliminary data.</text>
</comment>
<dbReference type="Proteomes" id="UP000245609">
    <property type="component" value="Unassembled WGS sequence"/>
</dbReference>
<dbReference type="EMBL" id="MBFS01001993">
    <property type="protein sequence ID" value="PVV00430.1"/>
    <property type="molecule type" value="Genomic_DNA"/>
</dbReference>
<keyword evidence="3" id="KW-1185">Reference proteome</keyword>
<feature type="chain" id="PRO_5015636723" evidence="1">
    <location>
        <begin position="19"/>
        <end position="415"/>
    </location>
</feature>
<keyword evidence="1" id="KW-0732">Signal</keyword>
<dbReference type="OrthoDB" id="5563019at2759"/>
<reference evidence="2 3" key="1">
    <citation type="journal article" date="2018" name="MBio">
        <title>Comparative Genomics Reveals the Core Gene Toolbox for the Fungus-Insect Symbiosis.</title>
        <authorList>
            <person name="Wang Y."/>
            <person name="Stata M."/>
            <person name="Wang W."/>
            <person name="Stajich J.E."/>
            <person name="White M.M."/>
            <person name="Moncalvo J.M."/>
        </authorList>
    </citation>
    <scope>NUCLEOTIDE SEQUENCE [LARGE SCALE GENOMIC DNA]</scope>
    <source>
        <strain evidence="2 3">SC-DP-2</strain>
    </source>
</reference>